<dbReference type="GO" id="GO:0003700">
    <property type="term" value="F:DNA-binding transcription factor activity"/>
    <property type="evidence" value="ECO:0007669"/>
    <property type="project" value="InterPro"/>
</dbReference>
<accession>E1X424</accession>
<evidence type="ECO:0000256" key="1">
    <source>
        <dbReference type="ARBA" id="ARBA00023015"/>
    </source>
</evidence>
<dbReference type="PROSITE" id="PS01124">
    <property type="entry name" value="HTH_ARAC_FAMILY_2"/>
    <property type="match status" value="1"/>
</dbReference>
<dbReference type="SMART" id="SM00342">
    <property type="entry name" value="HTH_ARAC"/>
    <property type="match status" value="1"/>
</dbReference>
<dbReference type="GO" id="GO:0043565">
    <property type="term" value="F:sequence-specific DNA binding"/>
    <property type="evidence" value="ECO:0007669"/>
    <property type="project" value="InterPro"/>
</dbReference>
<dbReference type="PANTHER" id="PTHR43280:SF31">
    <property type="entry name" value="TRANSCRIPTIONAL REGULATORY PROTEIN"/>
    <property type="match status" value="1"/>
</dbReference>
<dbReference type="InterPro" id="IPR018060">
    <property type="entry name" value="HTH_AraC"/>
</dbReference>
<keyword evidence="1" id="KW-0805">Transcription regulation</keyword>
<dbReference type="Pfam" id="PF12833">
    <property type="entry name" value="HTH_18"/>
    <property type="match status" value="1"/>
</dbReference>
<dbReference type="PANTHER" id="PTHR43280">
    <property type="entry name" value="ARAC-FAMILY TRANSCRIPTIONAL REGULATOR"/>
    <property type="match status" value="1"/>
</dbReference>
<dbReference type="OrthoDB" id="5295469at2"/>
<dbReference type="KEGG" id="bmx:BMS_0450"/>
<dbReference type="Proteomes" id="UP000008963">
    <property type="component" value="Chromosome"/>
</dbReference>
<evidence type="ECO:0000256" key="3">
    <source>
        <dbReference type="ARBA" id="ARBA00023163"/>
    </source>
</evidence>
<keyword evidence="3" id="KW-0804">Transcription</keyword>
<reference evidence="6" key="1">
    <citation type="journal article" date="2013" name="ISME J.">
        <title>A small predatory core genome in the divergent marine Bacteriovorax marinus SJ and the terrestrial Bdellovibrio bacteriovorus.</title>
        <authorList>
            <person name="Crossman L.C."/>
            <person name="Chen H."/>
            <person name="Cerdeno-Tarraga A.M."/>
            <person name="Brooks K."/>
            <person name="Quail M.A."/>
            <person name="Pineiro S.A."/>
            <person name="Hobley L."/>
            <person name="Sockett R.E."/>
            <person name="Bentley S.D."/>
            <person name="Parkhill J."/>
            <person name="Williams H.N."/>
            <person name="Stine O.C."/>
        </authorList>
    </citation>
    <scope>NUCLEOTIDE SEQUENCE [LARGE SCALE GENOMIC DNA]</scope>
    <source>
        <strain evidence="6">ATCC BAA-682 / DSM 15412 / SJ</strain>
    </source>
</reference>
<dbReference type="AlphaFoldDB" id="E1X424"/>
<dbReference type="InterPro" id="IPR035418">
    <property type="entry name" value="AraC-bd_2"/>
</dbReference>
<dbReference type="Gene3D" id="1.10.10.60">
    <property type="entry name" value="Homeodomain-like"/>
    <property type="match status" value="1"/>
</dbReference>
<evidence type="ECO:0000259" key="4">
    <source>
        <dbReference type="PROSITE" id="PS01124"/>
    </source>
</evidence>
<dbReference type="eggNOG" id="COG2207">
    <property type="taxonomic scope" value="Bacteria"/>
</dbReference>
<feature type="domain" description="HTH araC/xylS-type" evidence="4">
    <location>
        <begin position="229"/>
        <end position="329"/>
    </location>
</feature>
<gene>
    <name evidence="5" type="ordered locus">BMS_0450</name>
</gene>
<dbReference type="InterPro" id="IPR009057">
    <property type="entry name" value="Homeodomain-like_sf"/>
</dbReference>
<organism evidence="5 6">
    <name type="scientific">Halobacteriovorax marinus (strain ATCC BAA-682 / DSM 15412 / SJ)</name>
    <name type="common">Bacteriovorax marinus</name>
    <dbReference type="NCBI Taxonomy" id="862908"/>
    <lineage>
        <taxon>Bacteria</taxon>
        <taxon>Pseudomonadati</taxon>
        <taxon>Bdellovibrionota</taxon>
        <taxon>Bacteriovoracia</taxon>
        <taxon>Bacteriovoracales</taxon>
        <taxon>Halobacteriovoraceae</taxon>
        <taxon>Halobacteriovorax</taxon>
    </lineage>
</organism>
<evidence type="ECO:0000313" key="5">
    <source>
        <dbReference type="EMBL" id="CBW25364.1"/>
    </source>
</evidence>
<protein>
    <submittedName>
        <fullName evidence="5">AraC family transcriptional regulator</fullName>
    </submittedName>
</protein>
<dbReference type="STRING" id="862908.BMS_0450"/>
<evidence type="ECO:0000256" key="2">
    <source>
        <dbReference type="ARBA" id="ARBA00023125"/>
    </source>
</evidence>
<dbReference type="Pfam" id="PF14525">
    <property type="entry name" value="AraC_binding_2"/>
    <property type="match status" value="1"/>
</dbReference>
<keyword evidence="2" id="KW-0238">DNA-binding</keyword>
<evidence type="ECO:0000313" key="6">
    <source>
        <dbReference type="Proteomes" id="UP000008963"/>
    </source>
</evidence>
<keyword evidence="6" id="KW-1185">Reference proteome</keyword>
<dbReference type="EMBL" id="FQ312005">
    <property type="protein sequence ID" value="CBW25364.1"/>
    <property type="molecule type" value="Genomic_DNA"/>
</dbReference>
<dbReference type="RefSeq" id="WP_014243152.1">
    <property type="nucleotide sequence ID" value="NC_016620.1"/>
</dbReference>
<dbReference type="SUPFAM" id="SSF46689">
    <property type="entry name" value="Homeodomain-like"/>
    <property type="match status" value="1"/>
</dbReference>
<name>E1X424_HALMS</name>
<proteinExistence type="predicted"/>
<dbReference type="PATRIC" id="fig|862908.3.peg.430"/>
<sequence length="352" mass="40735">MHLTKKYKGFILTKKVPYSTFNTDTYNKKDKLDVYKESMGIVFDTEADKEIVSRFEAQIHSFLLSEIMLIDCTTLDQYFERSKSKIAKDGLDHILVQMFISGDTTRELQNDQFNCPRGSLIIIDTSRPWKAFNKQFRNLTLVIPRRLLKGKVPNEDLLHGLILDTQQNPFASLLHSHILSLQANITKITNDFAHSVVSPSVEMVCAAINYNPNNETSHYSPDKNVALIFRIKNYIEENLSNTELSIPLILAEFNLTKSTLYRLFPTQNGGIMRYVKERRLVRAYRSLSIKTNNKTISQISYESGFESESSFTRAFKKFFEQLPRDVQKGANRSIKFDATSPDRIWENWFRAL</sequence>
<dbReference type="HOGENOM" id="CLU_049704_0_1_7"/>